<reference evidence="3" key="1">
    <citation type="journal article" date="2021" name="Nat. Commun.">
        <title>Genetic determinants of endophytism in the Arabidopsis root mycobiome.</title>
        <authorList>
            <person name="Mesny F."/>
            <person name="Miyauchi S."/>
            <person name="Thiergart T."/>
            <person name="Pickel B."/>
            <person name="Atanasova L."/>
            <person name="Karlsson M."/>
            <person name="Huettel B."/>
            <person name="Barry K.W."/>
            <person name="Haridas S."/>
            <person name="Chen C."/>
            <person name="Bauer D."/>
            <person name="Andreopoulos W."/>
            <person name="Pangilinan J."/>
            <person name="LaButti K."/>
            <person name="Riley R."/>
            <person name="Lipzen A."/>
            <person name="Clum A."/>
            <person name="Drula E."/>
            <person name="Henrissat B."/>
            <person name="Kohler A."/>
            <person name="Grigoriev I.V."/>
            <person name="Martin F.M."/>
            <person name="Hacquard S."/>
        </authorList>
    </citation>
    <scope>NUCLEOTIDE SEQUENCE</scope>
    <source>
        <strain evidence="3">MPI-SDFR-AT-0117</strain>
    </source>
</reference>
<keyword evidence="1" id="KW-0732">Signal</keyword>
<gene>
    <name evidence="3" type="ORF">F5X68DRAFT_253794</name>
</gene>
<name>A0A9P8VFE5_9PEZI</name>
<feature type="domain" description="DUF7136" evidence="2">
    <location>
        <begin position="24"/>
        <end position="231"/>
    </location>
</feature>
<feature type="signal peptide" evidence="1">
    <location>
        <begin position="1"/>
        <end position="21"/>
    </location>
</feature>
<evidence type="ECO:0000313" key="3">
    <source>
        <dbReference type="EMBL" id="KAH6689454.1"/>
    </source>
</evidence>
<dbReference type="AlphaFoldDB" id="A0A9P8VFE5"/>
<protein>
    <recommendedName>
        <fullName evidence="2">DUF7136 domain-containing protein</fullName>
    </recommendedName>
</protein>
<evidence type="ECO:0000313" key="4">
    <source>
        <dbReference type="Proteomes" id="UP000770015"/>
    </source>
</evidence>
<feature type="non-terminal residue" evidence="3">
    <location>
        <position position="1"/>
    </location>
</feature>
<keyword evidence="4" id="KW-1185">Reference proteome</keyword>
<proteinExistence type="predicted"/>
<dbReference type="EMBL" id="JAGSXJ010000007">
    <property type="protein sequence ID" value="KAH6689454.1"/>
    <property type="molecule type" value="Genomic_DNA"/>
</dbReference>
<comment type="caution">
    <text evidence="3">The sequence shown here is derived from an EMBL/GenBank/DDBJ whole genome shotgun (WGS) entry which is preliminary data.</text>
</comment>
<feature type="chain" id="PRO_5040310712" description="DUF7136 domain-containing protein" evidence="1">
    <location>
        <begin position="22"/>
        <end position="277"/>
    </location>
</feature>
<dbReference type="Proteomes" id="UP000770015">
    <property type="component" value="Unassembled WGS sequence"/>
</dbReference>
<accession>A0A9P8VFE5</accession>
<evidence type="ECO:0000256" key="1">
    <source>
        <dbReference type="SAM" id="SignalP"/>
    </source>
</evidence>
<dbReference type="InterPro" id="IPR055560">
    <property type="entry name" value="DUF7136"/>
</dbReference>
<dbReference type="Pfam" id="PF23584">
    <property type="entry name" value="DUF7136"/>
    <property type="match status" value="1"/>
</dbReference>
<evidence type="ECO:0000259" key="2">
    <source>
        <dbReference type="Pfam" id="PF23584"/>
    </source>
</evidence>
<organism evidence="3 4">
    <name type="scientific">Plectosphaerella plurivora</name>
    <dbReference type="NCBI Taxonomy" id="936078"/>
    <lineage>
        <taxon>Eukaryota</taxon>
        <taxon>Fungi</taxon>
        <taxon>Dikarya</taxon>
        <taxon>Ascomycota</taxon>
        <taxon>Pezizomycotina</taxon>
        <taxon>Sordariomycetes</taxon>
        <taxon>Hypocreomycetidae</taxon>
        <taxon>Glomerellales</taxon>
        <taxon>Plectosphaerellaceae</taxon>
        <taxon>Plectosphaerella</taxon>
    </lineage>
</organism>
<dbReference type="OrthoDB" id="4490227at2759"/>
<sequence>MVSYTPWRFIVLVMLAACSLSLDFPARFEVDLFFPRAGGIYARTQKFPVIVAVQNAALTLEFGFSLHWRISICKDCPEERPIKWGDIENVAQYLDFNASEPINDPYLMTNVSQAIDAGVYWFQWTLYYPTVCSGGLLLYCDPDTISNGSFQFTIDVDAPIPTFTGTCPSALGVGIYTTTAECWRDSNPSSTFFCPVTPFRGEPEATPTPTPCNVELNEVLAESLSTELAVVTAALTSSMTSTVATSTPTDNSASDLVPNSIGMMALVGTLVMAVGGL</sequence>